<dbReference type="SUPFAM" id="SSF52540">
    <property type="entry name" value="P-loop containing nucleoside triphosphate hydrolases"/>
    <property type="match status" value="1"/>
</dbReference>
<dbReference type="OrthoDB" id="245989at2759"/>
<feature type="domain" description="ABC transporter" evidence="2">
    <location>
        <begin position="114"/>
        <end position="368"/>
    </location>
</feature>
<dbReference type="PANTHER" id="PTHR19241">
    <property type="entry name" value="ATP-BINDING CASSETTE TRANSPORTER"/>
    <property type="match status" value="1"/>
</dbReference>
<reference evidence="3" key="2">
    <citation type="submission" date="2020-05" db="EMBL/GenBank/DDBJ databases">
        <authorList>
            <person name="Kim H.-S."/>
            <person name="Proctor R.H."/>
            <person name="Brown D.W."/>
        </authorList>
    </citation>
    <scope>NUCLEOTIDE SEQUENCE</scope>
    <source>
        <strain evidence="3">NRRL 45417</strain>
    </source>
</reference>
<dbReference type="PROSITE" id="PS50893">
    <property type="entry name" value="ABC_TRANSPORTER_2"/>
    <property type="match status" value="1"/>
</dbReference>
<comment type="caution">
    <text evidence="3">The sequence shown here is derived from an EMBL/GenBank/DDBJ whole genome shotgun (WGS) entry which is preliminary data.</text>
</comment>
<protein>
    <recommendedName>
        <fullName evidence="2">ABC transporter domain-containing protein</fullName>
    </recommendedName>
</protein>
<dbReference type="AlphaFoldDB" id="A0A8H4WL88"/>
<organism evidence="3 4">
    <name type="scientific">Fusarium gaditjirri</name>
    <dbReference type="NCBI Taxonomy" id="282569"/>
    <lineage>
        <taxon>Eukaryota</taxon>
        <taxon>Fungi</taxon>
        <taxon>Dikarya</taxon>
        <taxon>Ascomycota</taxon>
        <taxon>Pezizomycotina</taxon>
        <taxon>Sordariomycetes</taxon>
        <taxon>Hypocreomycetidae</taxon>
        <taxon>Hypocreales</taxon>
        <taxon>Nectriaceae</taxon>
        <taxon>Fusarium</taxon>
        <taxon>Fusarium nisikadoi species complex</taxon>
    </lineage>
</organism>
<evidence type="ECO:0000256" key="1">
    <source>
        <dbReference type="ARBA" id="ARBA00022448"/>
    </source>
</evidence>
<accession>A0A8H4WL88</accession>
<name>A0A8H4WL88_9HYPO</name>
<dbReference type="Pfam" id="PF14510">
    <property type="entry name" value="ABC_trans_N"/>
    <property type="match status" value="1"/>
</dbReference>
<evidence type="ECO:0000313" key="3">
    <source>
        <dbReference type="EMBL" id="KAF4943398.1"/>
    </source>
</evidence>
<gene>
    <name evidence="3" type="ORF">FGADI_13441</name>
</gene>
<dbReference type="Proteomes" id="UP000604273">
    <property type="component" value="Unassembled WGS sequence"/>
</dbReference>
<evidence type="ECO:0000313" key="4">
    <source>
        <dbReference type="Proteomes" id="UP000604273"/>
    </source>
</evidence>
<dbReference type="InterPro" id="IPR003439">
    <property type="entry name" value="ABC_transporter-like_ATP-bd"/>
</dbReference>
<keyword evidence="1" id="KW-0813">Transport</keyword>
<dbReference type="GO" id="GO:0005524">
    <property type="term" value="F:ATP binding"/>
    <property type="evidence" value="ECO:0007669"/>
    <property type="project" value="InterPro"/>
</dbReference>
<dbReference type="PROSITE" id="PS00211">
    <property type="entry name" value="ABC_TRANSPORTER_1"/>
    <property type="match status" value="1"/>
</dbReference>
<dbReference type="InterPro" id="IPR029481">
    <property type="entry name" value="ABC_trans_N"/>
</dbReference>
<dbReference type="Pfam" id="PF00005">
    <property type="entry name" value="ABC_tran"/>
    <property type="match status" value="1"/>
</dbReference>
<dbReference type="EMBL" id="JABFAI010000565">
    <property type="protein sequence ID" value="KAF4943398.1"/>
    <property type="molecule type" value="Genomic_DNA"/>
</dbReference>
<keyword evidence="4" id="KW-1185">Reference proteome</keyword>
<feature type="non-terminal residue" evidence="3">
    <location>
        <position position="1"/>
    </location>
</feature>
<sequence>MLQGTVLTIRGYGFRLCGSAHVKQLARNFSRDSLDDLRSKPLFGSNDPDSPLNPSGHNFNAHAWATNLARAAAEQGQGFRQVGLCFQDVNVFGYGTRTDFQKTMANIWLAAPSIAVRRLLPRPSSWGRKRVNILNQFSGIIRAGEMCAVLGPPGSGCSTFLKTISGDRNGIYLDKNSYLDYQGISDEDMHSAHRGDAIYTAEQDVHFSMLTANETLTFAARARCQRELPEGVNRTQYCEHLRDAVMAMYGISHTNNTKVGNDFVCGVSGGERKRVSIAEATLPNAPFQCRDNSTRGLDAANAVEFCKTLRPQSHLFGQACVVSMYQAPQTAYDLFDKTMVLYEGRQIFFGPASEAKAYFVNLGFECPARQTTPDFLTSMTFPAERTARPGCN</sequence>
<reference evidence="3" key="1">
    <citation type="journal article" date="2020" name="BMC Genomics">
        <title>Correction to: Identification and distribution of gene clusters required for synthesis of sphingolipid metabolism inhibitors in diverse species of the filamentous fungus Fusarium.</title>
        <authorList>
            <person name="Kim H.S."/>
            <person name="Lohmar J.M."/>
            <person name="Busman M."/>
            <person name="Brown D.W."/>
            <person name="Naumann T.A."/>
            <person name="Divon H.H."/>
            <person name="Lysoe E."/>
            <person name="Uhlig S."/>
            <person name="Proctor R.H."/>
        </authorList>
    </citation>
    <scope>NUCLEOTIDE SEQUENCE</scope>
    <source>
        <strain evidence="3">NRRL 45417</strain>
    </source>
</reference>
<dbReference type="Gene3D" id="3.40.50.300">
    <property type="entry name" value="P-loop containing nucleotide triphosphate hydrolases"/>
    <property type="match status" value="1"/>
</dbReference>
<dbReference type="GO" id="GO:0016887">
    <property type="term" value="F:ATP hydrolysis activity"/>
    <property type="evidence" value="ECO:0007669"/>
    <property type="project" value="InterPro"/>
</dbReference>
<dbReference type="InterPro" id="IPR027417">
    <property type="entry name" value="P-loop_NTPase"/>
</dbReference>
<proteinExistence type="predicted"/>
<evidence type="ECO:0000259" key="2">
    <source>
        <dbReference type="PROSITE" id="PS50893"/>
    </source>
</evidence>
<dbReference type="InterPro" id="IPR017871">
    <property type="entry name" value="ABC_transporter-like_CS"/>
</dbReference>